<comment type="similarity">
    <text evidence="6">Belongs to the DEAD box helicase family.</text>
</comment>
<dbReference type="eggNOG" id="KOG0347">
    <property type="taxonomic scope" value="Eukaryota"/>
</dbReference>
<dbReference type="InterPro" id="IPR014001">
    <property type="entry name" value="Helicase_ATP-bd"/>
</dbReference>
<dbReference type="STRING" id="441375.B6AC49"/>
<dbReference type="Pfam" id="PF00271">
    <property type="entry name" value="Helicase_C"/>
    <property type="match status" value="1"/>
</dbReference>
<dbReference type="SMART" id="SM00490">
    <property type="entry name" value="HELICc"/>
    <property type="match status" value="1"/>
</dbReference>
<evidence type="ECO:0000313" key="9">
    <source>
        <dbReference type="EMBL" id="EEA05402.1"/>
    </source>
</evidence>
<dbReference type="PROSITE" id="PS51192">
    <property type="entry name" value="HELICASE_ATP_BIND_1"/>
    <property type="match status" value="1"/>
</dbReference>
<dbReference type="PANTHER" id="PTHR24031">
    <property type="entry name" value="RNA HELICASE"/>
    <property type="match status" value="1"/>
</dbReference>
<comment type="catalytic activity">
    <reaction evidence="6">
        <text>ATP + H2O = ADP + phosphate + H(+)</text>
        <dbReference type="Rhea" id="RHEA:13065"/>
        <dbReference type="ChEBI" id="CHEBI:15377"/>
        <dbReference type="ChEBI" id="CHEBI:15378"/>
        <dbReference type="ChEBI" id="CHEBI:30616"/>
        <dbReference type="ChEBI" id="CHEBI:43474"/>
        <dbReference type="ChEBI" id="CHEBI:456216"/>
        <dbReference type="EC" id="3.6.4.13"/>
    </reaction>
</comment>
<evidence type="ECO:0000256" key="5">
    <source>
        <dbReference type="ARBA" id="ARBA00022884"/>
    </source>
</evidence>
<proteinExistence type="inferred from homology"/>
<keyword evidence="4 6" id="KW-0067">ATP-binding</keyword>
<feature type="domain" description="Helicase ATP-binding" evidence="7">
    <location>
        <begin position="176"/>
        <end position="453"/>
    </location>
</feature>
<keyword evidence="5 6" id="KW-0694">RNA-binding</keyword>
<dbReference type="SMART" id="SM00487">
    <property type="entry name" value="DEXDc"/>
    <property type="match status" value="1"/>
</dbReference>
<dbReference type="VEuPathDB" id="CryptoDB:CMU_024070"/>
<protein>
    <recommendedName>
        <fullName evidence="6">ATP-dependent RNA helicase</fullName>
        <ecNumber evidence="6">3.6.4.13</ecNumber>
    </recommendedName>
</protein>
<name>B6AC49_CRYMR</name>
<dbReference type="InterPro" id="IPR000629">
    <property type="entry name" value="RNA-helicase_DEAD-box_CS"/>
</dbReference>
<dbReference type="InterPro" id="IPR011545">
    <property type="entry name" value="DEAD/DEAH_box_helicase_dom"/>
</dbReference>
<evidence type="ECO:0000256" key="2">
    <source>
        <dbReference type="ARBA" id="ARBA00022801"/>
    </source>
</evidence>
<keyword evidence="2 6" id="KW-0378">Hydrolase</keyword>
<evidence type="ECO:0000256" key="6">
    <source>
        <dbReference type="RuleBase" id="RU365068"/>
    </source>
</evidence>
<reference evidence="9" key="1">
    <citation type="submission" date="2008-06" db="EMBL/GenBank/DDBJ databases">
        <authorList>
            <person name="Lorenzi H."/>
            <person name="Inman J."/>
            <person name="Miller J."/>
            <person name="Schobel S."/>
            <person name="Amedeo P."/>
            <person name="Caler E.V."/>
            <person name="da Silva J."/>
        </authorList>
    </citation>
    <scope>NUCLEOTIDE SEQUENCE [LARGE SCALE GENOMIC DNA]</scope>
    <source>
        <strain evidence="9">RN66</strain>
    </source>
</reference>
<dbReference type="GeneID" id="6995065"/>
<evidence type="ECO:0000313" key="10">
    <source>
        <dbReference type="Proteomes" id="UP000001460"/>
    </source>
</evidence>
<dbReference type="GO" id="GO:0003724">
    <property type="term" value="F:RNA helicase activity"/>
    <property type="evidence" value="ECO:0007669"/>
    <property type="project" value="UniProtKB-EC"/>
</dbReference>
<dbReference type="CDD" id="cd18787">
    <property type="entry name" value="SF2_C_DEAD"/>
    <property type="match status" value="1"/>
</dbReference>
<dbReference type="OrthoDB" id="4310724at2759"/>
<keyword evidence="10" id="KW-1185">Reference proteome</keyword>
<dbReference type="EC" id="3.6.4.13" evidence="6"/>
<sequence>MKRKNISDDIELRQGGKEFTNNLKWKEVVIDPRLISNLTIHGVSFIEELINPEDINIYNPVGEDKCFSEGERKKKVKKGTIKKQCSKSIKDFMINVKDKILHPDEYWEEYGYLRESLKNWVDIIERHTFNFNNVKENECLSDDLRTPNIVIHPSILKGIEKLGFFSPTKVQEMCLIPAIRDRKDIIATAETGSGKTLAYGIPILVNIMFTEQRRREKLETKSLKFNSLEDKYINNSIDDTDYFEKILDSNDNENNEEVDDTLVTLKELGFKITEISGDIELDKNEFYEIDKPLQALIILPSRELALQVRDHLRAVGHFTGLGIHAFVGGFSIEKQERLIIQNKVQIAVGTPGRLADLILNNYKIEDIGKSELERKMNKILSIEYLRFLVLDEADRLVEQGHYKELKLILDNIYEENGQKKKFRKPIQTYIFSATLNLPDKLHPRFSLKKNNNKHTKDGKNNDQINSDLIGNTGKAMQSILQYIKLQNDKVFVVDLSRFKISYNKDENIDENHKYVQSTSAIHIPKGLMIYMIRCDELDREMRLVMYLLAYFTPKWNYKLKDEKESNCTNCAICNKGKILLFVNSISYVYRLLPLLPLVLLGNDIHLKKFTGNFKRPKCNYNCKDSLKILGIHGNISQKQRVKTLEQFRYSNSAILICTDVLARGLDIPDVEVVIHLQPPRNASLMIHRSGRTARATKTGECVLFCTPKDVPLYTKYLRAISQSYESIAAPYQISNITSFHISHIQNRLALAIEIENLGHLFFKKKKSMNWMIEMAKEADLELSDEEDCRKELNQLVNTQEIKQKYKQLIGLIHSFEI</sequence>
<dbReference type="OMA" id="ACMHKSS"/>
<dbReference type="GO" id="GO:0016787">
    <property type="term" value="F:hydrolase activity"/>
    <property type="evidence" value="ECO:0007669"/>
    <property type="project" value="UniProtKB-KW"/>
</dbReference>
<evidence type="ECO:0000256" key="1">
    <source>
        <dbReference type="ARBA" id="ARBA00022741"/>
    </source>
</evidence>
<evidence type="ECO:0000256" key="4">
    <source>
        <dbReference type="ARBA" id="ARBA00022840"/>
    </source>
</evidence>
<dbReference type="GO" id="GO:0005524">
    <property type="term" value="F:ATP binding"/>
    <property type="evidence" value="ECO:0007669"/>
    <property type="project" value="UniProtKB-UniRule"/>
</dbReference>
<dbReference type="RefSeq" id="XP_002139751.1">
    <property type="nucleotide sequence ID" value="XM_002139715.1"/>
</dbReference>
<gene>
    <name evidence="9" type="ORF">CMU_024070</name>
</gene>
<dbReference type="AlphaFoldDB" id="B6AC49"/>
<accession>B6AC49</accession>
<dbReference type="Pfam" id="PF00270">
    <property type="entry name" value="DEAD"/>
    <property type="match status" value="1"/>
</dbReference>
<evidence type="ECO:0000256" key="3">
    <source>
        <dbReference type="ARBA" id="ARBA00022806"/>
    </source>
</evidence>
<dbReference type="PROSITE" id="PS51194">
    <property type="entry name" value="HELICASE_CTER"/>
    <property type="match status" value="1"/>
</dbReference>
<dbReference type="PROSITE" id="PS00039">
    <property type="entry name" value="DEAD_ATP_HELICASE"/>
    <property type="match status" value="1"/>
</dbReference>
<dbReference type="InterPro" id="IPR027417">
    <property type="entry name" value="P-loop_NTPase"/>
</dbReference>
<keyword evidence="1 6" id="KW-0547">Nucleotide-binding</keyword>
<dbReference type="SUPFAM" id="SSF52540">
    <property type="entry name" value="P-loop containing nucleoside triphosphate hydrolases"/>
    <property type="match status" value="2"/>
</dbReference>
<feature type="domain" description="Helicase C-terminal" evidence="8">
    <location>
        <begin position="551"/>
        <end position="742"/>
    </location>
</feature>
<comment type="domain">
    <text evidence="6">The Q motif is unique to and characteristic of the DEAD box family of RNA helicases and controls ATP binding and hydrolysis.</text>
</comment>
<evidence type="ECO:0000259" key="8">
    <source>
        <dbReference type="PROSITE" id="PS51194"/>
    </source>
</evidence>
<evidence type="ECO:0000259" key="7">
    <source>
        <dbReference type="PROSITE" id="PS51192"/>
    </source>
</evidence>
<dbReference type="GO" id="GO:0003723">
    <property type="term" value="F:RNA binding"/>
    <property type="evidence" value="ECO:0007669"/>
    <property type="project" value="UniProtKB-UniRule"/>
</dbReference>
<comment type="function">
    <text evidence="6">RNA helicase.</text>
</comment>
<keyword evidence="3 6" id="KW-0347">Helicase</keyword>
<organism evidence="9 10">
    <name type="scientific">Cryptosporidium muris (strain RN66)</name>
    <dbReference type="NCBI Taxonomy" id="441375"/>
    <lineage>
        <taxon>Eukaryota</taxon>
        <taxon>Sar</taxon>
        <taxon>Alveolata</taxon>
        <taxon>Apicomplexa</taxon>
        <taxon>Conoidasida</taxon>
        <taxon>Coccidia</taxon>
        <taxon>Eucoccidiorida</taxon>
        <taxon>Eimeriorina</taxon>
        <taxon>Cryptosporidiidae</taxon>
        <taxon>Cryptosporidium</taxon>
    </lineage>
</organism>
<dbReference type="Gene3D" id="3.40.50.300">
    <property type="entry name" value="P-loop containing nucleotide triphosphate hydrolases"/>
    <property type="match status" value="2"/>
</dbReference>
<dbReference type="InterPro" id="IPR001650">
    <property type="entry name" value="Helicase_C-like"/>
</dbReference>
<dbReference type="Proteomes" id="UP000001460">
    <property type="component" value="Unassembled WGS sequence"/>
</dbReference>
<dbReference type="EMBL" id="DS989727">
    <property type="protein sequence ID" value="EEA05402.1"/>
    <property type="molecule type" value="Genomic_DNA"/>
</dbReference>